<accession>U3GXW8</accession>
<reference evidence="4 5" key="1">
    <citation type="journal article" date="2013" name="Genome Announc.">
        <title>Whole-Genome Sequence of the Clinical Strain Corynebacterium argentoratense DSM 44202, Isolated from a Human Throat Specimen.</title>
        <authorList>
            <person name="Bomholt C."/>
            <person name="Glaub A."/>
            <person name="Gravermann K."/>
            <person name="Albersmeier A."/>
            <person name="Brinkrolf K."/>
            <person name="Ruckert C."/>
            <person name="Tauch A."/>
        </authorList>
    </citation>
    <scope>NUCLEOTIDE SEQUENCE [LARGE SCALE GENOMIC DNA]</scope>
    <source>
        <strain evidence="4">DSM 44202</strain>
    </source>
</reference>
<dbReference type="InterPro" id="IPR004624">
    <property type="entry name" value="YjdM"/>
</dbReference>
<feature type="domain" description="Protein YjdM N-terminal" evidence="3">
    <location>
        <begin position="3"/>
        <end position="31"/>
    </location>
</feature>
<evidence type="ECO:0000313" key="4">
    <source>
        <dbReference type="EMBL" id="AGU15443.1"/>
    </source>
</evidence>
<name>U3GXW8_9CORY</name>
<dbReference type="NCBIfam" id="TIGR00686">
    <property type="entry name" value="phnA"/>
    <property type="match status" value="1"/>
</dbReference>
<dbReference type="Proteomes" id="UP000016943">
    <property type="component" value="Chromosome"/>
</dbReference>
<dbReference type="PANTHER" id="PTHR30305">
    <property type="entry name" value="PROTEIN YJDM-RELATED"/>
    <property type="match status" value="1"/>
</dbReference>
<evidence type="ECO:0000313" key="5">
    <source>
        <dbReference type="Proteomes" id="UP000016943"/>
    </source>
</evidence>
<dbReference type="HOGENOM" id="CLU_134486_0_0_11"/>
<dbReference type="eggNOG" id="COG2824">
    <property type="taxonomic scope" value="Bacteria"/>
</dbReference>
<comment type="similarity">
    <text evidence="1">Belongs to the YjdM family.</text>
</comment>
<dbReference type="SUPFAM" id="SSF82057">
    <property type="entry name" value="Prokaryotic SH3-related domain"/>
    <property type="match status" value="1"/>
</dbReference>
<dbReference type="PANTHER" id="PTHR30305:SF3">
    <property type="entry name" value="PROTEIN YJDM"/>
    <property type="match status" value="1"/>
</dbReference>
<evidence type="ECO:0008006" key="6">
    <source>
        <dbReference type="Google" id="ProtNLM"/>
    </source>
</evidence>
<sequence length="117" mass="12589">MSIPSCPECSSDYTYELDALIICPECAHEFTADSANNDAETDTQRDVIVDAVGNPLQDGDTVTITTTMKVKGAQQPLKAGMKVRNIRLNPDGGEHNIDCKIDGFGAMKLKSSIVKKA</sequence>
<dbReference type="GeneID" id="78250087"/>
<dbReference type="RefSeq" id="WP_020976601.1">
    <property type="nucleotide sequence ID" value="NC_022198.1"/>
</dbReference>
<evidence type="ECO:0000259" key="3">
    <source>
        <dbReference type="Pfam" id="PF08274"/>
    </source>
</evidence>
<proteinExistence type="inferred from homology"/>
<dbReference type="Gene3D" id="2.20.25.10">
    <property type="match status" value="1"/>
</dbReference>
<gene>
    <name evidence="4" type="ORF">CARG_06595</name>
</gene>
<protein>
    <recommendedName>
        <fullName evidence="6">Phosphonoacetate hydrolase</fullName>
    </recommendedName>
</protein>
<dbReference type="AlphaFoldDB" id="U3GXW8"/>
<dbReference type="Gene3D" id="2.30.30.40">
    <property type="entry name" value="SH3 Domains"/>
    <property type="match status" value="1"/>
</dbReference>
<dbReference type="OrthoDB" id="9810131at2"/>
<feature type="domain" description="Protein YjdM C-terminal" evidence="2">
    <location>
        <begin position="49"/>
        <end position="117"/>
    </location>
</feature>
<dbReference type="EMBL" id="CP006365">
    <property type="protein sequence ID" value="AGU15443.1"/>
    <property type="molecule type" value="Genomic_DNA"/>
</dbReference>
<dbReference type="Pfam" id="PF03831">
    <property type="entry name" value="YjdM"/>
    <property type="match status" value="1"/>
</dbReference>
<organism evidence="4 5">
    <name type="scientific">Corynebacterium argentoratense DSM 44202</name>
    <dbReference type="NCBI Taxonomy" id="1348662"/>
    <lineage>
        <taxon>Bacteria</taxon>
        <taxon>Bacillati</taxon>
        <taxon>Actinomycetota</taxon>
        <taxon>Actinomycetes</taxon>
        <taxon>Mycobacteriales</taxon>
        <taxon>Corynebacteriaceae</taxon>
        <taxon>Corynebacterium</taxon>
    </lineage>
</organism>
<dbReference type="InterPro" id="IPR013987">
    <property type="entry name" value="YjdM_N"/>
</dbReference>
<evidence type="ECO:0000259" key="2">
    <source>
        <dbReference type="Pfam" id="PF03831"/>
    </source>
</evidence>
<dbReference type="PATRIC" id="fig|1348662.3.peg.1293"/>
<dbReference type="Pfam" id="PF08274">
    <property type="entry name" value="Zn_Ribbon_YjdM"/>
    <property type="match status" value="1"/>
</dbReference>
<dbReference type="InterPro" id="IPR013988">
    <property type="entry name" value="YjdM_C"/>
</dbReference>
<evidence type="ECO:0000256" key="1">
    <source>
        <dbReference type="ARBA" id="ARBA00009248"/>
    </source>
</evidence>
<keyword evidence="5" id="KW-1185">Reference proteome</keyword>
<dbReference type="SUPFAM" id="SSF57783">
    <property type="entry name" value="Zinc beta-ribbon"/>
    <property type="match status" value="1"/>
</dbReference>
<dbReference type="KEGG" id="caz:CARG_06595"/>